<dbReference type="GO" id="GO:0035251">
    <property type="term" value="F:UDP-glucosyltransferase activity"/>
    <property type="evidence" value="ECO:0007669"/>
    <property type="project" value="InterPro"/>
</dbReference>
<dbReference type="InterPro" id="IPR050481">
    <property type="entry name" value="UDP-glycosyltransf_plant"/>
</dbReference>
<keyword evidence="2" id="KW-0808">Transferase</keyword>
<accession>A0A9P0YX74</accession>
<dbReference type="AlphaFoldDB" id="A0A9P0YX74"/>
<dbReference type="PANTHER" id="PTHR48049">
    <property type="entry name" value="GLYCOSYLTRANSFERASE"/>
    <property type="match status" value="1"/>
</dbReference>
<dbReference type="Pfam" id="PF00201">
    <property type="entry name" value="UDPGT"/>
    <property type="match status" value="1"/>
</dbReference>
<protein>
    <recommendedName>
        <fullName evidence="5">Glycosyltransferase</fullName>
    </recommendedName>
</protein>
<dbReference type="SUPFAM" id="SSF53756">
    <property type="entry name" value="UDP-Glycosyltransferase/glycogen phosphorylase"/>
    <property type="match status" value="1"/>
</dbReference>
<evidence type="ECO:0000256" key="1">
    <source>
        <dbReference type="ARBA" id="ARBA00009995"/>
    </source>
</evidence>
<reference evidence="3" key="1">
    <citation type="submission" date="2022-07" db="EMBL/GenBank/DDBJ databases">
        <authorList>
            <person name="Macas J."/>
            <person name="Novak P."/>
            <person name="Neumann P."/>
        </authorList>
    </citation>
    <scope>NUCLEOTIDE SEQUENCE</scope>
</reference>
<comment type="caution">
    <text evidence="3">The sequence shown here is derived from an EMBL/GenBank/DDBJ whole genome shotgun (WGS) entry which is preliminary data.</text>
</comment>
<dbReference type="EMBL" id="CAMAPE010000010">
    <property type="protein sequence ID" value="CAH9078358.1"/>
    <property type="molecule type" value="Genomic_DNA"/>
</dbReference>
<organism evidence="3 4">
    <name type="scientific">Cuscuta europaea</name>
    <name type="common">European dodder</name>
    <dbReference type="NCBI Taxonomy" id="41803"/>
    <lineage>
        <taxon>Eukaryota</taxon>
        <taxon>Viridiplantae</taxon>
        <taxon>Streptophyta</taxon>
        <taxon>Embryophyta</taxon>
        <taxon>Tracheophyta</taxon>
        <taxon>Spermatophyta</taxon>
        <taxon>Magnoliopsida</taxon>
        <taxon>eudicotyledons</taxon>
        <taxon>Gunneridae</taxon>
        <taxon>Pentapetalae</taxon>
        <taxon>asterids</taxon>
        <taxon>lamiids</taxon>
        <taxon>Solanales</taxon>
        <taxon>Convolvulaceae</taxon>
        <taxon>Cuscuteae</taxon>
        <taxon>Cuscuta</taxon>
        <taxon>Cuscuta subgen. Cuscuta</taxon>
    </lineage>
</organism>
<sequence length="470" mass="51828">METEKKPPLPPSSSSLHIVMFPWLAFGHLIPFLHLAKSLALSGHKVSFLSTPRNLSRLPKTPLIHLVSLPFPAVENLPPDAESSMDIPHHKAQFLKIAFDLLQSPLLHFLETTTPTPDWIVYDYASHWLPGISSKLNISSAYFSLFSAATMAFTGPPSLLLNGGRDASPEGLCVVPSWIPFESDVVYHPHEIAKYSEGAVGNESGTPDTVRFGLAVDGSDVVLFRTCVEFEPEWLDLIRDLYHPKPVIPVGVLPPEPNADTAWTEVKGWLDEQRANSVVYVALGTEATLSQTELNELALGLEKSDLPFFWVLRNPPGFTGDYAGKMLPEGYRERVRGVVTTQWVPQASILSHEAIAGFLTHCGWNSVIEGLASGHVLIMLPVMNDQGLNARLLVGKKVGVEIPRNERDGAFTSQAVADTMRFAVASDEGERIRANAGRMKDVFGDGNRNQSYINDCAAYFVKNKMHRWGR</sequence>
<gene>
    <name evidence="3" type="ORF">CEURO_LOCUS6675</name>
</gene>
<dbReference type="FunFam" id="3.40.50.2000:FF:000037">
    <property type="entry name" value="Glycosyltransferase"/>
    <property type="match status" value="1"/>
</dbReference>
<dbReference type="CDD" id="cd03784">
    <property type="entry name" value="GT1_Gtf-like"/>
    <property type="match status" value="1"/>
</dbReference>
<dbReference type="PANTHER" id="PTHR48049:SF138">
    <property type="entry name" value="UDP-GLYCOSYLTRANSFERASE 91C1"/>
    <property type="match status" value="1"/>
</dbReference>
<evidence type="ECO:0008006" key="5">
    <source>
        <dbReference type="Google" id="ProtNLM"/>
    </source>
</evidence>
<dbReference type="OrthoDB" id="5835829at2759"/>
<keyword evidence="4" id="KW-1185">Reference proteome</keyword>
<evidence type="ECO:0000313" key="4">
    <source>
        <dbReference type="Proteomes" id="UP001152484"/>
    </source>
</evidence>
<evidence type="ECO:0000313" key="3">
    <source>
        <dbReference type="EMBL" id="CAH9078358.1"/>
    </source>
</evidence>
<evidence type="ECO:0000256" key="2">
    <source>
        <dbReference type="ARBA" id="ARBA00022679"/>
    </source>
</evidence>
<name>A0A9P0YX74_CUSEU</name>
<comment type="similarity">
    <text evidence="1">Belongs to the UDP-glycosyltransferase family.</text>
</comment>
<proteinExistence type="inferred from homology"/>
<dbReference type="Gene3D" id="3.40.50.2000">
    <property type="entry name" value="Glycogen Phosphorylase B"/>
    <property type="match status" value="2"/>
</dbReference>
<dbReference type="Proteomes" id="UP001152484">
    <property type="component" value="Unassembled WGS sequence"/>
</dbReference>
<dbReference type="InterPro" id="IPR002213">
    <property type="entry name" value="UDP_glucos_trans"/>
</dbReference>